<sequence>MRTRSAQAQWFRRAALESGAFGRQSGDAFPGRRLRRRATPWNNREELDVQRMVLLRTCEELDALGKSVTAQEASARAQRPHAYAPLSMLELHGTRLTPRHVFHLQPSKPSGTGNHQPAEFSAPSKERELADAGYAAGGWSELT</sequence>
<evidence type="ECO:0000313" key="2">
    <source>
        <dbReference type="Proteomes" id="UP000625930"/>
    </source>
</evidence>
<organism evidence="1 2">
    <name type="scientific">Stenotrophomonas maltophilia</name>
    <name type="common">Pseudomonas maltophilia</name>
    <name type="synonym">Xanthomonas maltophilia</name>
    <dbReference type="NCBI Taxonomy" id="40324"/>
    <lineage>
        <taxon>Bacteria</taxon>
        <taxon>Pseudomonadati</taxon>
        <taxon>Pseudomonadota</taxon>
        <taxon>Gammaproteobacteria</taxon>
        <taxon>Lysobacterales</taxon>
        <taxon>Lysobacteraceae</taxon>
        <taxon>Stenotrophomonas</taxon>
        <taxon>Stenotrophomonas maltophilia group</taxon>
    </lineage>
</organism>
<accession>A0A6B8J5V2</accession>
<dbReference type="Proteomes" id="UP000625930">
    <property type="component" value="Unassembled WGS sequence"/>
</dbReference>
<reference evidence="1" key="1">
    <citation type="submission" date="2020-11" db="EMBL/GenBank/DDBJ databases">
        <title>Enhanced detection system for hospital associated transmission using whole genome sequencing surveillance.</title>
        <authorList>
            <person name="Harrison L.H."/>
            <person name="Van Tyne D."/>
            <person name="Marsh J.W."/>
            <person name="Griffith M.P."/>
            <person name="Snyder D.J."/>
            <person name="Cooper V.S."/>
            <person name="Mustapha M."/>
        </authorList>
    </citation>
    <scope>NUCLEOTIDE SEQUENCE</scope>
    <source>
        <strain evidence="1">STEN00091</strain>
    </source>
</reference>
<dbReference type="AlphaFoldDB" id="A0A6B8J5V2"/>
<name>A0A6B8J5V2_STEMA</name>
<proteinExistence type="predicted"/>
<protein>
    <submittedName>
        <fullName evidence="1">Uncharacterized protein</fullName>
    </submittedName>
</protein>
<dbReference type="EMBL" id="JADUNP010000017">
    <property type="protein sequence ID" value="MBH1652535.1"/>
    <property type="molecule type" value="Genomic_DNA"/>
</dbReference>
<gene>
    <name evidence="1" type="ORF">I5U67_10170</name>
</gene>
<evidence type="ECO:0000313" key="1">
    <source>
        <dbReference type="EMBL" id="MBH1652535.1"/>
    </source>
</evidence>
<comment type="caution">
    <text evidence="1">The sequence shown here is derived from an EMBL/GenBank/DDBJ whole genome shotgun (WGS) entry which is preliminary data.</text>
</comment>